<sequence length="285" mass="29170">MDFATLAPEINSGLMYSGPGAGPMIQAATAWDRLAVRLSTAAADYRSVTARLAAGRGMAPYVGWLGAVAAHAHQAAAQLAAAADAHQSAREAMVPPPAITENRARRRSLATANCLGQSGPAIADADAEYERMWARDADTMYAYARASAKAATVTPFASPPGNHDANTWALESAPDVVASGARVMAAIPEALQALSVTPLTSFDASLSPATPALSRLSSLSAPTDSAISHLNARNKRAALCALFGKPARRAPVPGFGRGTSIGRLSAPQAWATASAPVALCRGTVA</sequence>
<dbReference type="RefSeq" id="WP_085102641.1">
    <property type="nucleotide sequence ID" value="NZ_LQPK01000001.1"/>
</dbReference>
<dbReference type="Gene3D" id="1.20.1260.20">
    <property type="entry name" value="PPE superfamily"/>
    <property type="match status" value="1"/>
</dbReference>
<feature type="domain" description="PPE" evidence="2">
    <location>
        <begin position="2"/>
        <end position="153"/>
    </location>
</feature>
<dbReference type="Pfam" id="PF00823">
    <property type="entry name" value="PPE"/>
    <property type="match status" value="1"/>
</dbReference>
<dbReference type="InterPro" id="IPR038332">
    <property type="entry name" value="PPE_sf"/>
</dbReference>
<keyword evidence="6" id="KW-1185">Reference proteome</keyword>
<dbReference type="GO" id="GO:0052572">
    <property type="term" value="P:response to host immune response"/>
    <property type="evidence" value="ECO:0007669"/>
    <property type="project" value="TreeGrafter"/>
</dbReference>
<evidence type="ECO:0000313" key="5">
    <source>
        <dbReference type="Proteomes" id="UP000193285"/>
    </source>
</evidence>
<evidence type="ECO:0000313" key="4">
    <source>
        <dbReference type="EMBL" id="ORW40621.1"/>
    </source>
</evidence>
<proteinExistence type="inferred from homology"/>
<dbReference type="AlphaFoldDB" id="A0A1X2A574"/>
<dbReference type="SUPFAM" id="SSF140459">
    <property type="entry name" value="PE/PPE dimer-like"/>
    <property type="match status" value="1"/>
</dbReference>
<dbReference type="EMBL" id="LQPN01000066">
    <property type="protein sequence ID" value="ORW40621.1"/>
    <property type="molecule type" value="Genomic_DNA"/>
</dbReference>
<gene>
    <name evidence="4" type="ORF">AWB90_22060</name>
    <name evidence="3" type="ORF">AWB91_00665</name>
</gene>
<comment type="caution">
    <text evidence="4">The sequence shown here is derived from an EMBL/GenBank/DDBJ whole genome shotgun (WGS) entry which is preliminary data.</text>
</comment>
<accession>A0A1X2A574</accession>
<evidence type="ECO:0000313" key="6">
    <source>
        <dbReference type="Proteomes" id="UP000193801"/>
    </source>
</evidence>
<protein>
    <recommendedName>
        <fullName evidence="2">PPE domain-containing protein</fullName>
    </recommendedName>
</protein>
<dbReference type="OrthoDB" id="4753774at2"/>
<evidence type="ECO:0000313" key="3">
    <source>
        <dbReference type="EMBL" id="ORW34109.1"/>
    </source>
</evidence>
<reference evidence="4" key="2">
    <citation type="submission" date="2016-01" db="EMBL/GenBank/DDBJ databases">
        <authorList>
            <person name="Oliw E.H."/>
        </authorList>
    </citation>
    <scope>NUCLEOTIDE SEQUENCE</scope>
    <source>
        <strain evidence="4">IEC33</strain>
    </source>
</reference>
<dbReference type="STRING" id="767916.AWB91_00665"/>
<name>A0A1X2A574_9MYCO</name>
<dbReference type="EMBL" id="LQPK01000001">
    <property type="protein sequence ID" value="ORW34109.1"/>
    <property type="molecule type" value="Genomic_DNA"/>
</dbReference>
<reference evidence="5 6" key="1">
    <citation type="journal article" date="2015" name="Emerg. Microbes Infect.">
        <title>Characterization of 17 strains belonging to the Mycobacterium simiae complex and description of Mycobacterium paraense sp. nov.</title>
        <authorList>
            <person name="Fusco da Costa A.R."/>
            <person name="Fedrizzi T."/>
            <person name="Lopes M.L."/>
            <person name="Pecorari M."/>
            <person name="Oliveira da Costa W.L."/>
            <person name="Giacobazzi E."/>
            <person name="da Costa Bahia J.R."/>
            <person name="De Sanctis V."/>
            <person name="Batista Lima K.V."/>
            <person name="Bertorelli R."/>
            <person name="Grottola A."/>
            <person name="Fabio A."/>
            <person name="Mariottini A."/>
            <person name="Ferretti P."/>
            <person name="Di Leva F."/>
            <person name="Fregni Serpini G."/>
            <person name="Tagliazucchi S."/>
            <person name="Rumpianesi F."/>
            <person name="Jousson O."/>
            <person name="Segata N."/>
            <person name="Tortoli E."/>
        </authorList>
    </citation>
    <scope>NUCLEOTIDE SEQUENCE [LARGE SCALE GENOMIC DNA]</scope>
    <source>
        <strain evidence="3 6">FI-07156</strain>
        <strain evidence="4 5">IEC33</strain>
    </source>
</reference>
<dbReference type="PANTHER" id="PTHR46766">
    <property type="entry name" value="GLUTAMINE-RICH PROTEIN 2"/>
    <property type="match status" value="1"/>
</dbReference>
<dbReference type="Proteomes" id="UP000193285">
    <property type="component" value="Unassembled WGS sequence"/>
</dbReference>
<dbReference type="PANTHER" id="PTHR46766:SF1">
    <property type="entry name" value="GLUTAMINE-RICH PROTEIN 2"/>
    <property type="match status" value="1"/>
</dbReference>
<evidence type="ECO:0000256" key="1">
    <source>
        <dbReference type="ARBA" id="ARBA00010652"/>
    </source>
</evidence>
<reference evidence="3" key="3">
    <citation type="submission" date="2016-01" db="EMBL/GenBank/DDBJ databases">
        <authorList>
            <person name="Ana R.F.D.C."/>
            <person name="Tarcisio F."/>
            <person name="Maria L.L."/>
            <person name="Monica P."/>
            <person name="Wana L.O.D.C."/>
            <person name="Elisabetta G."/>
            <person name="Jeann R.D.C.B."/>
            <person name="Veronica D.S."/>
            <person name="Karla V.B.L."/>
            <person name="Roberto B."/>
            <person name="Antonella G."/>
            <person name="Anna F."/>
            <person name="Alessandro M."/>
            <person name="Pamela F."/>
            <person name="Francesca D.L."/>
            <person name="Giulia F.S."/>
            <person name="Sara T."/>
            <person name="Fabio R."/>
            <person name="Olivier J."/>
            <person name="Nicola S."/>
            <person name="Enrico T."/>
        </authorList>
    </citation>
    <scope>NUCLEOTIDE SEQUENCE</scope>
    <source>
        <strain evidence="3">FI-07156</strain>
    </source>
</reference>
<evidence type="ECO:0000259" key="2">
    <source>
        <dbReference type="Pfam" id="PF00823"/>
    </source>
</evidence>
<organism evidence="4 5">
    <name type="scientific">Mycobacterium paraense</name>
    <dbReference type="NCBI Taxonomy" id="767916"/>
    <lineage>
        <taxon>Bacteria</taxon>
        <taxon>Bacillati</taxon>
        <taxon>Actinomycetota</taxon>
        <taxon>Actinomycetes</taxon>
        <taxon>Mycobacteriales</taxon>
        <taxon>Mycobacteriaceae</taxon>
        <taxon>Mycobacterium</taxon>
        <taxon>Mycobacterium simiae complex</taxon>
    </lineage>
</organism>
<dbReference type="InterPro" id="IPR000030">
    <property type="entry name" value="PPE_dom"/>
</dbReference>
<comment type="similarity">
    <text evidence="1">Belongs to the mycobacterial PPE family.</text>
</comment>
<dbReference type="Proteomes" id="UP000193801">
    <property type="component" value="Unassembled WGS sequence"/>
</dbReference>